<name>A0A934MLR3_9HYPH</name>
<sequence>MDRRFFLGASAALGTHLLTHARWLGGSAIAAGMISGSHAAESDTTSLDILTKAADDQVAGVIERKAASLTGSPRGLTRQVRRLVTPFVWSESTYFHDETLLPHIEEMLAKLVEVQHEDGTFSVGNRHSPPDTGFLIEDFGLMVSILEADDHEASAGIAETIRTIMAKAGPGLADGGVHTPNHRWKLCAALARISHVTGDESYIARIDEWLAEGMDVDADAIYSERSAIYFSEVTNPSLLVVAHVLDRPELVDYVRTNLDVTIELSEPNGEVETIQSRRQDQDQRVVNLRYFYPQYRELALLDDNGRFAAMARLIEDRFAADLGDFLGDLIERPELAATLPAEVEPFEDFEKLYAEAGLVRIRRGKLSASAFGGSDWYKDGEQTPFYNRFGSGLSTNPTMLRAWNGGAVLEAVRMVPNFFSMGHFRSNGITLEDGVIGLGNELNIPYYLPMPAERRNADGVYALSRSVDGRFNSMLDFENRPTHTRDLVTAVSIAQSDTGFDLAFDVSGEDNVELTFELTFREGGELTGVEELEDGTFHLVEGEGTYTLGGDVITFGPGNGKGSINANAGEQYSWHNGSLTVKGHRVYITGMSPLTYTLSLAFA</sequence>
<organism evidence="1 2">
    <name type="scientific">Devosia sediminis</name>
    <dbReference type="NCBI Taxonomy" id="2798801"/>
    <lineage>
        <taxon>Bacteria</taxon>
        <taxon>Pseudomonadati</taxon>
        <taxon>Pseudomonadota</taxon>
        <taxon>Alphaproteobacteria</taxon>
        <taxon>Hyphomicrobiales</taxon>
        <taxon>Devosiaceae</taxon>
        <taxon>Devosia</taxon>
    </lineage>
</organism>
<dbReference type="Proteomes" id="UP000602124">
    <property type="component" value="Unassembled WGS sequence"/>
</dbReference>
<accession>A0A934MLR3</accession>
<reference evidence="1" key="1">
    <citation type="submission" date="2020-12" db="EMBL/GenBank/DDBJ databases">
        <title>Devosia sp. MSA67 isolated from Mo River.</title>
        <authorList>
            <person name="Ma F."/>
            <person name="Zi Z."/>
        </authorList>
    </citation>
    <scope>NUCLEOTIDE SEQUENCE</scope>
    <source>
        <strain evidence="1">MSA67</strain>
    </source>
</reference>
<dbReference type="EMBL" id="JAEKMH010000002">
    <property type="protein sequence ID" value="MBJ3785430.1"/>
    <property type="molecule type" value="Genomic_DNA"/>
</dbReference>
<gene>
    <name evidence="1" type="ORF">JEQ47_11905</name>
</gene>
<protein>
    <submittedName>
        <fullName evidence="1">Uncharacterized protein</fullName>
    </submittedName>
</protein>
<evidence type="ECO:0000313" key="1">
    <source>
        <dbReference type="EMBL" id="MBJ3785430.1"/>
    </source>
</evidence>
<evidence type="ECO:0000313" key="2">
    <source>
        <dbReference type="Proteomes" id="UP000602124"/>
    </source>
</evidence>
<dbReference type="AlphaFoldDB" id="A0A934MLR3"/>
<proteinExistence type="predicted"/>
<keyword evidence="2" id="KW-1185">Reference proteome</keyword>
<comment type="caution">
    <text evidence="1">The sequence shown here is derived from an EMBL/GenBank/DDBJ whole genome shotgun (WGS) entry which is preliminary data.</text>
</comment>
<dbReference type="RefSeq" id="WP_198876609.1">
    <property type="nucleotide sequence ID" value="NZ_JAEKMH010000002.1"/>
</dbReference>